<dbReference type="AlphaFoldDB" id="A0A3S5A659"/>
<name>A0A3S5A659_9PLAT</name>
<proteinExistence type="predicted"/>
<dbReference type="EMBL" id="CAAALY010048559">
    <property type="protein sequence ID" value="VEL20911.1"/>
    <property type="molecule type" value="Genomic_DNA"/>
</dbReference>
<evidence type="ECO:0000313" key="3">
    <source>
        <dbReference type="Proteomes" id="UP000784294"/>
    </source>
</evidence>
<dbReference type="Proteomes" id="UP000784294">
    <property type="component" value="Unassembled WGS sequence"/>
</dbReference>
<gene>
    <name evidence="2" type="ORF">PXEA_LOCUS14351</name>
</gene>
<feature type="compositionally biased region" description="Polar residues" evidence="1">
    <location>
        <begin position="71"/>
        <end position="80"/>
    </location>
</feature>
<feature type="region of interest" description="Disordered" evidence="1">
    <location>
        <begin position="1"/>
        <end position="80"/>
    </location>
</feature>
<accession>A0A3S5A659</accession>
<evidence type="ECO:0000256" key="1">
    <source>
        <dbReference type="SAM" id="MobiDB-lite"/>
    </source>
</evidence>
<protein>
    <submittedName>
        <fullName evidence="2">Uncharacterized protein</fullName>
    </submittedName>
</protein>
<organism evidence="2 3">
    <name type="scientific">Protopolystoma xenopodis</name>
    <dbReference type="NCBI Taxonomy" id="117903"/>
    <lineage>
        <taxon>Eukaryota</taxon>
        <taxon>Metazoa</taxon>
        <taxon>Spiralia</taxon>
        <taxon>Lophotrochozoa</taxon>
        <taxon>Platyhelminthes</taxon>
        <taxon>Monogenea</taxon>
        <taxon>Polyopisthocotylea</taxon>
        <taxon>Polystomatidea</taxon>
        <taxon>Polystomatidae</taxon>
        <taxon>Protopolystoma</taxon>
    </lineage>
</organism>
<keyword evidence="3" id="KW-1185">Reference proteome</keyword>
<reference evidence="2" key="1">
    <citation type="submission" date="2018-11" db="EMBL/GenBank/DDBJ databases">
        <authorList>
            <consortium name="Pathogen Informatics"/>
        </authorList>
    </citation>
    <scope>NUCLEOTIDE SEQUENCE</scope>
</reference>
<evidence type="ECO:0000313" key="2">
    <source>
        <dbReference type="EMBL" id="VEL20911.1"/>
    </source>
</evidence>
<sequence length="80" mass="8897">MMPTTFKNVLSPMSDAGNHGNQYGRRLWTRPASLTDDAGELMHDYSGPEGRTKHASRGRPVPPAKYRKVGRTSSVQLKEL</sequence>
<comment type="caution">
    <text evidence="2">The sequence shown here is derived from an EMBL/GenBank/DDBJ whole genome shotgun (WGS) entry which is preliminary data.</text>
</comment>